<name>A0A2M8LB99_9BACT</name>
<dbReference type="AlphaFoldDB" id="A0A2M8LB99"/>
<dbReference type="Proteomes" id="UP000228700">
    <property type="component" value="Unassembled WGS sequence"/>
</dbReference>
<dbReference type="EMBL" id="PFEQ01000014">
    <property type="protein sequence ID" value="PJE73861.1"/>
    <property type="molecule type" value="Genomic_DNA"/>
</dbReference>
<protein>
    <submittedName>
        <fullName evidence="1">Uncharacterized protein</fullName>
    </submittedName>
</protein>
<evidence type="ECO:0000313" key="2">
    <source>
        <dbReference type="Proteomes" id="UP000228700"/>
    </source>
</evidence>
<sequence length="169" mass="19163">MVSKFAQVIPTDASHEEVQKAIENKDDPLWVMIKERFVSLKKILTDLIALGKYSEVDRNIFDRDFNSSDFKVGLEPKLFHFDDNISVGEIITEMDREGYRPGTLGDLLSYGANNPHKNTGSWIMALGSIVIFGDRRVAVCIVEYSTRELELTWAGGKINPAYFFLAVRK</sequence>
<organism evidence="1 2">
    <name type="scientific">Candidatus Taylorbacteria bacterium CG10_big_fil_rev_8_21_14_0_10_41_48</name>
    <dbReference type="NCBI Taxonomy" id="1975024"/>
    <lineage>
        <taxon>Bacteria</taxon>
        <taxon>Candidatus Tayloriibacteriota</taxon>
    </lineage>
</organism>
<reference evidence="2" key="1">
    <citation type="submission" date="2017-09" db="EMBL/GenBank/DDBJ databases">
        <title>Depth-based differentiation of microbial function through sediment-hosted aquifers and enrichment of novel symbionts in the deep terrestrial subsurface.</title>
        <authorList>
            <person name="Probst A.J."/>
            <person name="Ladd B."/>
            <person name="Jarett J.K."/>
            <person name="Geller-Mcgrath D.E."/>
            <person name="Sieber C.M.K."/>
            <person name="Emerson J.B."/>
            <person name="Anantharaman K."/>
            <person name="Thomas B.C."/>
            <person name="Malmstrom R."/>
            <person name="Stieglmeier M."/>
            <person name="Klingl A."/>
            <person name="Woyke T."/>
            <person name="Ryan C.M."/>
            <person name="Banfield J.F."/>
        </authorList>
    </citation>
    <scope>NUCLEOTIDE SEQUENCE [LARGE SCALE GENOMIC DNA]</scope>
</reference>
<gene>
    <name evidence="1" type="ORF">COV01_03405</name>
</gene>
<evidence type="ECO:0000313" key="1">
    <source>
        <dbReference type="EMBL" id="PJE73861.1"/>
    </source>
</evidence>
<comment type="caution">
    <text evidence="1">The sequence shown here is derived from an EMBL/GenBank/DDBJ whole genome shotgun (WGS) entry which is preliminary data.</text>
</comment>
<proteinExistence type="predicted"/>
<accession>A0A2M8LB99</accession>